<dbReference type="OMA" id="QIYCASC"/>
<dbReference type="Pfam" id="PF25080">
    <property type="entry name" value="zf_RING-like"/>
    <property type="match status" value="1"/>
</dbReference>
<feature type="region of interest" description="Disordered" evidence="1">
    <location>
        <begin position="1"/>
        <end position="77"/>
    </location>
</feature>
<proteinExistence type="predicted"/>
<reference evidence="4" key="1">
    <citation type="submission" date="2012-06" db="EMBL/GenBank/DDBJ databases">
        <title>The genome sequence of Coniosporium apollinis CBS 100218.</title>
        <authorList>
            <consortium name="The Broad Institute Genome Sequencing Platform"/>
            <person name="Cuomo C."/>
            <person name="Gorbushina A."/>
            <person name="Noack S."/>
            <person name="Walker B."/>
            <person name="Young S.K."/>
            <person name="Zeng Q."/>
            <person name="Gargeya S."/>
            <person name="Fitzgerald M."/>
            <person name="Haas B."/>
            <person name="Abouelleil A."/>
            <person name="Alvarado L."/>
            <person name="Arachchi H.M."/>
            <person name="Berlin A.M."/>
            <person name="Chapman S.B."/>
            <person name="Goldberg J."/>
            <person name="Griggs A."/>
            <person name="Gujja S."/>
            <person name="Hansen M."/>
            <person name="Howarth C."/>
            <person name="Imamovic A."/>
            <person name="Larimer J."/>
            <person name="McCowan C."/>
            <person name="Montmayeur A."/>
            <person name="Murphy C."/>
            <person name="Neiman D."/>
            <person name="Pearson M."/>
            <person name="Priest M."/>
            <person name="Roberts A."/>
            <person name="Saif S."/>
            <person name="Shea T."/>
            <person name="Sisk P."/>
            <person name="Sykes S."/>
            <person name="Wortman J."/>
            <person name="Nusbaum C."/>
            <person name="Birren B."/>
        </authorList>
    </citation>
    <scope>NUCLEOTIDE SEQUENCE [LARGE SCALE GENOMIC DNA]</scope>
    <source>
        <strain evidence="4">CBS 100218</strain>
    </source>
</reference>
<gene>
    <name evidence="3" type="ORF">W97_06185</name>
</gene>
<feature type="compositionally biased region" description="Pro residues" evidence="1">
    <location>
        <begin position="43"/>
        <end position="54"/>
    </location>
</feature>
<keyword evidence="4" id="KW-1185">Reference proteome</keyword>
<dbReference type="Proteomes" id="UP000016924">
    <property type="component" value="Unassembled WGS sequence"/>
</dbReference>
<organism evidence="3 4">
    <name type="scientific">Coniosporium apollinis (strain CBS 100218)</name>
    <name type="common">Rock-inhabiting black yeast</name>
    <dbReference type="NCBI Taxonomy" id="1168221"/>
    <lineage>
        <taxon>Eukaryota</taxon>
        <taxon>Fungi</taxon>
        <taxon>Dikarya</taxon>
        <taxon>Ascomycota</taxon>
        <taxon>Pezizomycotina</taxon>
        <taxon>Dothideomycetes</taxon>
        <taxon>Dothideomycetes incertae sedis</taxon>
        <taxon>Coniosporium</taxon>
    </lineage>
</organism>
<feature type="compositionally biased region" description="Basic residues" evidence="1">
    <location>
        <begin position="191"/>
        <end position="205"/>
    </location>
</feature>
<evidence type="ECO:0000259" key="2">
    <source>
        <dbReference type="Pfam" id="PF25080"/>
    </source>
</evidence>
<dbReference type="STRING" id="1168221.R7YYZ3"/>
<dbReference type="RefSeq" id="XP_007782385.1">
    <property type="nucleotide sequence ID" value="XM_007784195.1"/>
</dbReference>
<evidence type="ECO:0000313" key="3">
    <source>
        <dbReference type="EMBL" id="EON67068.1"/>
    </source>
</evidence>
<feature type="region of interest" description="Disordered" evidence="1">
    <location>
        <begin position="155"/>
        <end position="220"/>
    </location>
</feature>
<accession>R7YYZ3</accession>
<name>R7YYZ3_CONA1</name>
<feature type="compositionally biased region" description="Basic and acidic residues" evidence="1">
    <location>
        <begin position="1"/>
        <end position="24"/>
    </location>
</feature>
<sequence length="392" mass="43247">MSCEEKRYRSMQEHIRRAHPEHYISKLPATEESFLMMVNTPPSERPPPPPPQPPRTSAGPSDPIFGENFDSTRSSDEFRRGSLIPAANAAAALAQLHSHRADFSWDPEQDLLSENDSKPNRLRAHFAPTEFDQQTFFDDAYPVPNAYLGRELHPSALARSPPGRSSTLPPGMRAVKPNRPRKPSVTQNALKPKHERTKSKEHKRRMSYDRKAQSAEPSLAAAKLGSRWEDLIDAAASATEADSRDLTPVPASPHMFSRSSLPPGVASQFQLYQASPLQNSLTPPPPDHADLHPFPSVESSIESAQSGQNFHIASQGLSDSSPTYQHQVQIYCAGCHKLSLLKASYACTECICGICQECVDVLVGEQARGRIARCPRCGSIGGKFKPFQLDIR</sequence>
<dbReference type="EMBL" id="JH767584">
    <property type="protein sequence ID" value="EON67068.1"/>
    <property type="molecule type" value="Genomic_DNA"/>
</dbReference>
<protein>
    <recommendedName>
        <fullName evidence="2">RING zinc finger-like domain-containing protein</fullName>
    </recommendedName>
</protein>
<feature type="region of interest" description="Disordered" evidence="1">
    <location>
        <begin position="238"/>
        <end position="260"/>
    </location>
</feature>
<dbReference type="OrthoDB" id="5405791at2759"/>
<evidence type="ECO:0000313" key="4">
    <source>
        <dbReference type="Proteomes" id="UP000016924"/>
    </source>
</evidence>
<dbReference type="GeneID" id="19903496"/>
<dbReference type="eggNOG" id="ENOG502ST8T">
    <property type="taxonomic scope" value="Eukaryota"/>
</dbReference>
<dbReference type="InterPro" id="IPR056929">
    <property type="entry name" value="Znf_RING-like"/>
</dbReference>
<evidence type="ECO:0000256" key="1">
    <source>
        <dbReference type="SAM" id="MobiDB-lite"/>
    </source>
</evidence>
<dbReference type="HOGENOM" id="CLU_029950_0_0_1"/>
<dbReference type="AlphaFoldDB" id="R7YYZ3"/>
<feature type="domain" description="RING zinc finger-like" evidence="2">
    <location>
        <begin position="330"/>
        <end position="377"/>
    </location>
</feature>